<evidence type="ECO:0000313" key="2">
    <source>
        <dbReference type="Proteomes" id="UP001218208"/>
    </source>
</evidence>
<reference evidence="1" key="1">
    <citation type="submission" date="2022-07" db="EMBL/GenBank/DDBJ databases">
        <authorList>
            <consortium name="DAFM: The Division of Animal and Food Microbiology"/>
        </authorList>
    </citation>
    <scope>NUCLEOTIDE SEQUENCE</scope>
    <source>
        <strain evidence="1">19MO01SH01-2</strain>
    </source>
</reference>
<evidence type="ECO:0000313" key="1">
    <source>
        <dbReference type="EMBL" id="EKT4092676.1"/>
    </source>
</evidence>
<dbReference type="Proteomes" id="UP001218208">
    <property type="component" value="Unassembled WGS sequence"/>
</dbReference>
<dbReference type="EMBL" id="ABLOJW010000010">
    <property type="protein sequence ID" value="EKT4092676.1"/>
    <property type="molecule type" value="Genomic_DNA"/>
</dbReference>
<organism evidence="1 2">
    <name type="scientific">Stenotrophomonas maltophilia</name>
    <name type="common">Pseudomonas maltophilia</name>
    <name type="synonym">Xanthomonas maltophilia</name>
    <dbReference type="NCBI Taxonomy" id="40324"/>
    <lineage>
        <taxon>Bacteria</taxon>
        <taxon>Pseudomonadati</taxon>
        <taxon>Pseudomonadota</taxon>
        <taxon>Gammaproteobacteria</taxon>
        <taxon>Lysobacterales</taxon>
        <taxon>Lysobacteraceae</taxon>
        <taxon>Stenotrophomonas</taxon>
        <taxon>Stenotrophomonas maltophilia group</taxon>
    </lineage>
</organism>
<sequence length="98" mass="10103">MSQDVVAFNQAGVADSLTLAAAGAREQGATWHGLQIRRLGMGDVLAVVAADADCGHAVEVAIAVAYCIKIENVEKACIGHCGVPRNFGNVLLIDASIL</sequence>
<accession>A0AAI9C208</accession>
<gene>
    <name evidence="1" type="ORF">QEG23_002196</name>
</gene>
<name>A0AAI9C208_STEMA</name>
<proteinExistence type="predicted"/>
<comment type="caution">
    <text evidence="1">The sequence shown here is derived from an EMBL/GenBank/DDBJ whole genome shotgun (WGS) entry which is preliminary data.</text>
</comment>
<protein>
    <submittedName>
        <fullName evidence="1">Uncharacterized protein</fullName>
    </submittedName>
</protein>
<dbReference type="AlphaFoldDB" id="A0AAI9C208"/>